<keyword evidence="2" id="KW-1185">Reference proteome</keyword>
<gene>
    <name evidence="1" type="ORF">PAM7066_01131</name>
</gene>
<dbReference type="Proteomes" id="UP000193870">
    <property type="component" value="Unassembled WGS sequence"/>
</dbReference>
<dbReference type="AlphaFoldDB" id="A0A1Y5RY43"/>
<organism evidence="1 2">
    <name type="scientific">Palleronia marisminoris</name>
    <dbReference type="NCBI Taxonomy" id="315423"/>
    <lineage>
        <taxon>Bacteria</taxon>
        <taxon>Pseudomonadati</taxon>
        <taxon>Pseudomonadota</taxon>
        <taxon>Alphaproteobacteria</taxon>
        <taxon>Rhodobacterales</taxon>
        <taxon>Roseobacteraceae</taxon>
        <taxon>Palleronia</taxon>
    </lineage>
</organism>
<dbReference type="EMBL" id="FWFV01000002">
    <property type="protein sequence ID" value="SLN28255.1"/>
    <property type="molecule type" value="Genomic_DNA"/>
</dbReference>
<sequence length="243" mass="25535">MPTRRSAAVAIAVTLQKLIEGKTASWTADQELVLSALRRSTSSLSDASTSELGEYLRDLDPSQLRGVAANVKGIFHEMLVVRAENLDGDTVTARIFEQTNHPGADIEFVIDGDVIGEVQLKAVQDPAAIAEHFARYPDVDVLATSEVYAATEGAYAGRLTASGVSNDEIAALTQDTLEDLAGESLDGFIQDGIITSVLVSGALQARAVLQGKAPDARQVRSTLELLGVGAGTAATMDVLLNLA</sequence>
<name>A0A1Y5RY43_9RHOB</name>
<dbReference type="RefSeq" id="WP_085853145.1">
    <property type="nucleotide sequence ID" value="NZ_FOPF01000002.1"/>
</dbReference>
<protein>
    <submittedName>
        <fullName evidence="1">Uncharacterized protein</fullName>
    </submittedName>
</protein>
<dbReference type="OrthoDB" id="7845154at2"/>
<proteinExistence type="predicted"/>
<accession>A0A1Y5RY43</accession>
<reference evidence="1 2" key="1">
    <citation type="submission" date="2017-03" db="EMBL/GenBank/DDBJ databases">
        <authorList>
            <person name="Afonso C.L."/>
            <person name="Miller P.J."/>
            <person name="Scott M.A."/>
            <person name="Spackman E."/>
            <person name="Goraichik I."/>
            <person name="Dimitrov K.M."/>
            <person name="Suarez D.L."/>
            <person name="Swayne D.E."/>
        </authorList>
    </citation>
    <scope>NUCLEOTIDE SEQUENCE [LARGE SCALE GENOMIC DNA]</scope>
    <source>
        <strain evidence="1 2">CECT 7066</strain>
    </source>
</reference>
<evidence type="ECO:0000313" key="2">
    <source>
        <dbReference type="Proteomes" id="UP000193870"/>
    </source>
</evidence>
<evidence type="ECO:0000313" key="1">
    <source>
        <dbReference type="EMBL" id="SLN28255.1"/>
    </source>
</evidence>